<reference evidence="4 5" key="1">
    <citation type="journal article" date="2018" name="Evol. Lett.">
        <title>Horizontal gene cluster transfer increased hallucinogenic mushroom diversity.</title>
        <authorList>
            <person name="Reynolds H.T."/>
            <person name="Vijayakumar V."/>
            <person name="Gluck-Thaler E."/>
            <person name="Korotkin H.B."/>
            <person name="Matheny P.B."/>
            <person name="Slot J.C."/>
        </authorList>
    </citation>
    <scope>NUCLEOTIDE SEQUENCE [LARGE SCALE GENOMIC DNA]</scope>
    <source>
        <strain evidence="4 5">2631</strain>
    </source>
</reference>
<feature type="transmembrane region" description="Helical" evidence="2">
    <location>
        <begin position="179"/>
        <end position="204"/>
    </location>
</feature>
<feature type="transmembrane region" description="Helical" evidence="2">
    <location>
        <begin position="12"/>
        <end position="30"/>
    </location>
</feature>
<proteinExistence type="predicted"/>
<protein>
    <recommendedName>
        <fullName evidence="3">DUF6534 domain-containing protein</fullName>
    </recommendedName>
</protein>
<dbReference type="OrthoDB" id="2746700at2759"/>
<evidence type="ECO:0000256" key="2">
    <source>
        <dbReference type="SAM" id="Phobius"/>
    </source>
</evidence>
<dbReference type="AlphaFoldDB" id="A0A409XUI7"/>
<organism evidence="4 5">
    <name type="scientific">Psilocybe cyanescens</name>
    <dbReference type="NCBI Taxonomy" id="93625"/>
    <lineage>
        <taxon>Eukaryota</taxon>
        <taxon>Fungi</taxon>
        <taxon>Dikarya</taxon>
        <taxon>Basidiomycota</taxon>
        <taxon>Agaricomycotina</taxon>
        <taxon>Agaricomycetes</taxon>
        <taxon>Agaricomycetidae</taxon>
        <taxon>Agaricales</taxon>
        <taxon>Agaricineae</taxon>
        <taxon>Strophariaceae</taxon>
        <taxon>Psilocybe</taxon>
    </lineage>
</organism>
<feature type="region of interest" description="Disordered" evidence="1">
    <location>
        <begin position="397"/>
        <end position="420"/>
    </location>
</feature>
<sequence>MAFFDLNDTFGAYTLGTFASSILFGTYHYFNTYSDGILLKLTVITVSCFEMLHVSFSIHAVYHYLVNDYFSPLSLLHNICRCFEMLHVSFSIHAVYHYLVNDYFSPLSLLHNIWYIVFLASFYSPRSPEPWLAGPSTYVETFRPVPLLHNPDSDDAIVVLVVHLFYARRIYIISRRENVLIPVAITIASLANCTTNWILVAVLFRLHSLLELPGLPETLAKMSLSTTVAIDITIAATLTYYLHTSRTGIKQVFDIITLTLITTRPRDLLFLAFSQVLATLYSNSFLATLNSRRRLEKVDAVVSSNALTLQTINFRAAAAGAVNSDSTSSPIEILQIQHMTINDLKTLPSHLQTIARKPNILAKPKERQVRKTAPRVQIPSPALAAGDLERDDLPAFPAPAGGGGVSEGRRNVEPGVTTPGVARHEGLKAGGAGDVANVKARSGVGLFV</sequence>
<dbReference type="InterPro" id="IPR045339">
    <property type="entry name" value="DUF6534"/>
</dbReference>
<dbReference type="STRING" id="93625.A0A409XUI7"/>
<accession>A0A409XUI7</accession>
<comment type="caution">
    <text evidence="4">The sequence shown here is derived from an EMBL/GenBank/DDBJ whole genome shotgun (WGS) entry which is preliminary data.</text>
</comment>
<dbReference type="Proteomes" id="UP000283269">
    <property type="component" value="Unassembled WGS sequence"/>
</dbReference>
<keyword evidence="2" id="KW-0812">Transmembrane</keyword>
<evidence type="ECO:0000259" key="3">
    <source>
        <dbReference type="Pfam" id="PF20152"/>
    </source>
</evidence>
<gene>
    <name evidence="4" type="ORF">CVT25_000611</name>
</gene>
<dbReference type="Pfam" id="PF20152">
    <property type="entry name" value="DUF6534"/>
    <property type="match status" value="1"/>
</dbReference>
<evidence type="ECO:0000313" key="5">
    <source>
        <dbReference type="Proteomes" id="UP000283269"/>
    </source>
</evidence>
<keyword evidence="5" id="KW-1185">Reference proteome</keyword>
<keyword evidence="2" id="KW-0472">Membrane</keyword>
<dbReference type="EMBL" id="NHYD01000365">
    <property type="protein sequence ID" value="PPQ94366.1"/>
    <property type="molecule type" value="Genomic_DNA"/>
</dbReference>
<evidence type="ECO:0000256" key="1">
    <source>
        <dbReference type="SAM" id="MobiDB-lite"/>
    </source>
</evidence>
<name>A0A409XUI7_PSICY</name>
<dbReference type="InParanoid" id="A0A409XUI7"/>
<evidence type="ECO:0000313" key="4">
    <source>
        <dbReference type="EMBL" id="PPQ94366.1"/>
    </source>
</evidence>
<keyword evidence="2" id="KW-1133">Transmembrane helix</keyword>
<feature type="domain" description="DUF6534" evidence="3">
    <location>
        <begin position="228"/>
        <end position="294"/>
    </location>
</feature>